<evidence type="ECO:0000313" key="2">
    <source>
        <dbReference type="Proteomes" id="UP000655751"/>
    </source>
</evidence>
<dbReference type="EMBL" id="JADMLG010000029">
    <property type="protein sequence ID" value="MBH0781773.1"/>
    <property type="molecule type" value="Genomic_DNA"/>
</dbReference>
<dbReference type="Proteomes" id="UP000655751">
    <property type="component" value="Unassembled WGS sequence"/>
</dbReference>
<reference evidence="1" key="1">
    <citation type="submission" date="2020-11" db="EMBL/GenBank/DDBJ databases">
        <title>Nocardia NEAU-351.nov., a novel actinomycete isolated from the cow dung.</title>
        <authorList>
            <person name="Zhang X."/>
        </authorList>
    </citation>
    <scope>NUCLEOTIDE SEQUENCE</scope>
    <source>
        <strain evidence="1">NEAU-351</strain>
    </source>
</reference>
<comment type="caution">
    <text evidence="1">The sequence shown here is derived from an EMBL/GenBank/DDBJ whole genome shotgun (WGS) entry which is preliminary data.</text>
</comment>
<accession>A0A931ILL5</accession>
<protein>
    <submittedName>
        <fullName evidence="1">VOC family protein</fullName>
    </submittedName>
</protein>
<organism evidence="1 2">
    <name type="scientific">Nocardia bovistercoris</name>
    <dbReference type="NCBI Taxonomy" id="2785916"/>
    <lineage>
        <taxon>Bacteria</taxon>
        <taxon>Bacillati</taxon>
        <taxon>Actinomycetota</taxon>
        <taxon>Actinomycetes</taxon>
        <taxon>Mycobacteriales</taxon>
        <taxon>Nocardiaceae</taxon>
        <taxon>Nocardia</taxon>
    </lineage>
</organism>
<dbReference type="InterPro" id="IPR029068">
    <property type="entry name" value="Glyas_Bleomycin-R_OHBP_Dase"/>
</dbReference>
<dbReference type="SUPFAM" id="SSF54593">
    <property type="entry name" value="Glyoxalase/Bleomycin resistance protein/Dihydroxybiphenyl dioxygenase"/>
    <property type="match status" value="1"/>
</dbReference>
<name>A0A931ILL5_9NOCA</name>
<keyword evidence="2" id="KW-1185">Reference proteome</keyword>
<sequence>MTSQGIEAVFLETRNWGATGRFLRELGFTVDFETDHNSGQFSNGAGPYVFVVEVPPDHEPRTRLVLKVQDTARRPGDGVDIVSEFEQTHYGTQEMTVNDPDGRPWILQAPGKE</sequence>
<evidence type="ECO:0000313" key="1">
    <source>
        <dbReference type="EMBL" id="MBH0781773.1"/>
    </source>
</evidence>
<dbReference type="AlphaFoldDB" id="A0A931ILL5"/>
<proteinExistence type="predicted"/>
<gene>
    <name evidence="1" type="ORF">IT779_36410</name>
</gene>
<dbReference type="Gene3D" id="3.10.180.10">
    <property type="entry name" value="2,3-Dihydroxybiphenyl 1,2-Dioxygenase, domain 1"/>
    <property type="match status" value="1"/>
</dbReference>
<dbReference type="RefSeq" id="WP_196154055.1">
    <property type="nucleotide sequence ID" value="NZ_JADMLG010000029.1"/>
</dbReference>